<dbReference type="PROSITE" id="PS50088">
    <property type="entry name" value="ANK_REPEAT"/>
    <property type="match status" value="1"/>
</dbReference>
<dbReference type="SUPFAM" id="SSF48403">
    <property type="entry name" value="Ankyrin repeat"/>
    <property type="match status" value="1"/>
</dbReference>
<evidence type="ECO:0000313" key="2">
    <source>
        <dbReference type="EMBL" id="TRB07301.1"/>
    </source>
</evidence>
<proteinExistence type="predicted"/>
<name>A0A546Y2S2_AGRTU</name>
<keyword evidence="1" id="KW-0040">ANK repeat</keyword>
<dbReference type="Pfam" id="PF12796">
    <property type="entry name" value="Ank_2"/>
    <property type="match status" value="1"/>
</dbReference>
<comment type="caution">
    <text evidence="2">The sequence shown here is derived from an EMBL/GenBank/DDBJ whole genome shotgun (WGS) entry which is preliminary data.</text>
</comment>
<dbReference type="AlphaFoldDB" id="A0A546Y2S2"/>
<gene>
    <name evidence="2" type="ORF">EXN61_09250</name>
</gene>
<dbReference type="PANTHER" id="PTHR24118">
    <property type="entry name" value="POTE ANKYRIN DOMAIN"/>
    <property type="match status" value="1"/>
</dbReference>
<feature type="repeat" description="ANK" evidence="1">
    <location>
        <begin position="60"/>
        <end position="92"/>
    </location>
</feature>
<dbReference type="Proteomes" id="UP000317023">
    <property type="component" value="Unassembled WGS sequence"/>
</dbReference>
<accession>A0A546Y2S2</accession>
<dbReference type="SMART" id="SM00248">
    <property type="entry name" value="ANK"/>
    <property type="match status" value="2"/>
</dbReference>
<evidence type="ECO:0000313" key="3">
    <source>
        <dbReference type="Proteomes" id="UP000317023"/>
    </source>
</evidence>
<protein>
    <submittedName>
        <fullName evidence="2">Ankyrin repeat domain-containing protein</fullName>
    </submittedName>
</protein>
<evidence type="ECO:0000256" key="1">
    <source>
        <dbReference type="PROSITE-ProRule" id="PRU00023"/>
    </source>
</evidence>
<dbReference type="Gene3D" id="1.25.40.20">
    <property type="entry name" value="Ankyrin repeat-containing domain"/>
    <property type="match status" value="1"/>
</dbReference>
<dbReference type="PANTHER" id="PTHR24118:SF99">
    <property type="entry name" value="POTE ANKYRIN DOMAIN FAMILY MEMBER 3C-RELATED"/>
    <property type="match status" value="1"/>
</dbReference>
<dbReference type="RefSeq" id="WP_142856192.1">
    <property type="nucleotide sequence ID" value="NZ_SGOE01000002.1"/>
</dbReference>
<dbReference type="EMBL" id="SGOE01000002">
    <property type="protein sequence ID" value="TRB07301.1"/>
    <property type="molecule type" value="Genomic_DNA"/>
</dbReference>
<dbReference type="InterPro" id="IPR002110">
    <property type="entry name" value="Ankyrin_rpt"/>
</dbReference>
<dbReference type="InterPro" id="IPR036770">
    <property type="entry name" value="Ankyrin_rpt-contain_sf"/>
</dbReference>
<organism evidence="2 3">
    <name type="scientific">Agrobacterium tumefaciens</name>
    <dbReference type="NCBI Taxonomy" id="358"/>
    <lineage>
        <taxon>Bacteria</taxon>
        <taxon>Pseudomonadati</taxon>
        <taxon>Pseudomonadota</taxon>
        <taxon>Alphaproteobacteria</taxon>
        <taxon>Hyphomicrobiales</taxon>
        <taxon>Rhizobiaceae</taxon>
        <taxon>Rhizobium/Agrobacterium group</taxon>
        <taxon>Agrobacterium</taxon>
        <taxon>Agrobacterium tumefaciens complex</taxon>
    </lineage>
</organism>
<sequence>MPNYFAELRNDQNFDPNDIEDLELISEENHSYLQESIAYRPEFVPYFMSKSKNIDHQDDNGQTALQYMISRSMFEFAEDLLKKGASISLIDKYGNDALWTSVLNPRPNIKLIKALVELGANPTRKNLAGRSSLDMARTKNNKAMLDIFGEQ</sequence>
<reference evidence="2 3" key="1">
    <citation type="journal article" date="2019" name="Appl. Microbiol. Biotechnol.">
        <title>Differential efficiency of wild type rhizogenic strains for rol gene transformation of plants.</title>
        <authorList>
            <person name="Desmet S."/>
            <person name="De Keyser E."/>
            <person name="Van Vaerenbergh J."/>
            <person name="Baeyen S."/>
            <person name="Van Huylenbroeck J."/>
            <person name="Geelen D."/>
            <person name="Dhooghe E."/>
        </authorList>
    </citation>
    <scope>NUCLEOTIDE SEQUENCE [LARGE SCALE GENOMIC DNA]</scope>
    <source>
        <strain evidence="2 3">MAFF210266</strain>
    </source>
</reference>